<reference evidence="5" key="1">
    <citation type="submission" date="2015-02" db="EMBL/GenBank/DDBJ databases">
        <title>Genome sequencing for Strongylocentrotus purpuratus.</title>
        <authorList>
            <person name="Murali S."/>
            <person name="Liu Y."/>
            <person name="Vee V."/>
            <person name="English A."/>
            <person name="Wang M."/>
            <person name="Skinner E."/>
            <person name="Han Y."/>
            <person name="Muzny D.M."/>
            <person name="Worley K.C."/>
            <person name="Gibbs R.A."/>
        </authorList>
    </citation>
    <scope>NUCLEOTIDE SEQUENCE</scope>
</reference>
<dbReference type="EnsemblMetazoa" id="XM_011678611">
    <property type="protein sequence ID" value="XP_011676913"/>
    <property type="gene ID" value="LOC105444400"/>
</dbReference>
<dbReference type="GeneID" id="105444400"/>
<dbReference type="RefSeq" id="XP_011676913.2">
    <property type="nucleotide sequence ID" value="XM_011678611.2"/>
</dbReference>
<feature type="domain" description="Peptidase M12B propeptide" evidence="3">
    <location>
        <begin position="77"/>
        <end position="201"/>
    </location>
</feature>
<dbReference type="PANTHER" id="PTHR11905">
    <property type="entry name" value="ADAM A DISINTEGRIN AND METALLOPROTEASE DOMAIN"/>
    <property type="match status" value="1"/>
</dbReference>
<dbReference type="KEGG" id="spu:105444400"/>
<dbReference type="Pfam" id="PF01562">
    <property type="entry name" value="Pep_M12B_propep"/>
    <property type="match status" value="1"/>
</dbReference>
<accession>A0A7M7HHG0</accession>
<dbReference type="PANTHER" id="PTHR11905:SF256">
    <property type="entry name" value="PEPTIDASE M12B DOMAIN-CONTAINING PROTEIN"/>
    <property type="match status" value="1"/>
</dbReference>
<dbReference type="InterPro" id="IPR002870">
    <property type="entry name" value="Peptidase_M12B_N"/>
</dbReference>
<dbReference type="OrthoDB" id="412680at2759"/>
<evidence type="ECO:0000259" key="3">
    <source>
        <dbReference type="Pfam" id="PF01562"/>
    </source>
</evidence>
<sequence length="247" mass="27647">METCSDIYGAKRQRQWTCRLRQPCGGGFLPVPVWSVLTVAVLILSSCHMGRTEKDPLSLFQDLSRGASQDLQFEDYEIAHPVQVDSSGVYLTHHLKPVRRKRSIDIEDIERTNTNILSSPNFTDSTERKSKSKSRLQDSSASKGSTIHLKFNAFAQEFVLELAANEELTAPGFKVQRRKDGKTTVEEYIPEMDSCHYHGRLTSHKDSSAAVSLCDGMVSGNAPFICFSTSLITCYLAFFNNQSLEPD</sequence>
<evidence type="ECO:0000256" key="2">
    <source>
        <dbReference type="SAM" id="MobiDB-lite"/>
    </source>
</evidence>
<evidence type="ECO:0000313" key="4">
    <source>
        <dbReference type="EnsemblMetazoa" id="XP_011676913"/>
    </source>
</evidence>
<keyword evidence="1" id="KW-1015">Disulfide bond</keyword>
<reference evidence="4" key="2">
    <citation type="submission" date="2021-01" db="UniProtKB">
        <authorList>
            <consortium name="EnsemblMetazoa"/>
        </authorList>
    </citation>
    <scope>IDENTIFICATION</scope>
</reference>
<dbReference type="AlphaFoldDB" id="A0A7M7HHG0"/>
<dbReference type="Proteomes" id="UP000007110">
    <property type="component" value="Unassembled WGS sequence"/>
</dbReference>
<proteinExistence type="predicted"/>
<name>A0A7M7HHG0_STRPU</name>
<keyword evidence="5" id="KW-1185">Reference proteome</keyword>
<protein>
    <recommendedName>
        <fullName evidence="3">Peptidase M12B propeptide domain-containing protein</fullName>
    </recommendedName>
</protein>
<evidence type="ECO:0000256" key="1">
    <source>
        <dbReference type="ARBA" id="ARBA00023157"/>
    </source>
</evidence>
<feature type="region of interest" description="Disordered" evidence="2">
    <location>
        <begin position="116"/>
        <end position="139"/>
    </location>
</feature>
<dbReference type="InParanoid" id="A0A7M7HHG0"/>
<evidence type="ECO:0000313" key="5">
    <source>
        <dbReference type="Proteomes" id="UP000007110"/>
    </source>
</evidence>
<organism evidence="4 5">
    <name type="scientific">Strongylocentrotus purpuratus</name>
    <name type="common">Purple sea urchin</name>
    <dbReference type="NCBI Taxonomy" id="7668"/>
    <lineage>
        <taxon>Eukaryota</taxon>
        <taxon>Metazoa</taxon>
        <taxon>Echinodermata</taxon>
        <taxon>Eleutherozoa</taxon>
        <taxon>Echinozoa</taxon>
        <taxon>Echinoidea</taxon>
        <taxon>Euechinoidea</taxon>
        <taxon>Echinacea</taxon>
        <taxon>Camarodonta</taxon>
        <taxon>Echinidea</taxon>
        <taxon>Strongylocentrotidae</taxon>
        <taxon>Strongylocentrotus</taxon>
    </lineage>
</organism>
<dbReference type="OMA" id="CHMGRTE"/>